<dbReference type="GO" id="GO:0008146">
    <property type="term" value="F:sulfotransferase activity"/>
    <property type="evidence" value="ECO:0007669"/>
    <property type="project" value="TreeGrafter"/>
</dbReference>
<protein>
    <recommendedName>
        <fullName evidence="10">Molybdopterin-synthase adenylyltransferase</fullName>
        <ecNumber evidence="9">2.7.7.80</ecNumber>
    </recommendedName>
    <alternativeName>
        <fullName evidence="13">MoaD protein adenylase</fullName>
    </alternativeName>
    <alternativeName>
        <fullName evidence="11">Molybdopterin-converting factor subunit 1 adenylase</fullName>
    </alternativeName>
    <alternativeName>
        <fullName evidence="12">Sulfur carrier protein MoaD adenylyltransferase</fullName>
    </alternativeName>
</protein>
<dbReference type="EMBL" id="CPYI01000001">
    <property type="protein sequence ID" value="CNE05121.1"/>
    <property type="molecule type" value="Genomic_DNA"/>
</dbReference>
<dbReference type="InterPro" id="IPR036873">
    <property type="entry name" value="Rhodanese-like_dom_sf"/>
</dbReference>
<dbReference type="PANTHER" id="PTHR10953:SF102">
    <property type="entry name" value="ADENYLYLTRANSFERASE AND SULFURTRANSFERASE MOCS3"/>
    <property type="match status" value="1"/>
</dbReference>
<comment type="similarity">
    <text evidence="2">Belongs to the HesA/MoeB/ThiF family.</text>
</comment>
<accession>A0A0T9KJ14</accession>
<organism evidence="15 17">
    <name type="scientific">Yersinia kristensenii</name>
    <dbReference type="NCBI Taxonomy" id="28152"/>
    <lineage>
        <taxon>Bacteria</taxon>
        <taxon>Pseudomonadati</taxon>
        <taxon>Pseudomonadota</taxon>
        <taxon>Gammaproteobacteria</taxon>
        <taxon>Enterobacterales</taxon>
        <taxon>Yersiniaceae</taxon>
        <taxon>Yersinia</taxon>
    </lineage>
</organism>
<reference evidence="15 17" key="1">
    <citation type="submission" date="2015-03" db="EMBL/GenBank/DDBJ databases">
        <authorList>
            <person name="Murphy D."/>
        </authorList>
    </citation>
    <scope>NUCLEOTIDE SEQUENCE [LARGE SCALE GENOMIC DNA]</scope>
    <source>
        <strain evidence="15 17">FCF326</strain>
    </source>
</reference>
<comment type="subunit">
    <text evidence="8">Homodimer. Forms a stable heterotetrameric complex of 2 MoeB and 2 MoaD during adenylation of MoaD.</text>
</comment>
<sequence length="391" mass="42920">MSIASIIPDERLTELSNAEIARYSRHLLLPEVAVEGQLRLKSAKVLLVGTGGLGAPVALYLAAAGVGKIGIVDFDFVEVSNLQRQIIHSTKDLDRPKVASAKDRIKAINPNVEVATYNTQLNSQNALDIIRDYDIVVDGTDNYPTRYLINDACVLLGKPNVYGSIFQFEGQASVFYAKAGPCYRCLYPAPPPPGLVPSCSEGGVIGVLPGIIGTIQAAEVIKLIIGGNDSLIGRLLLFDVWQMKQRELKLEKDAGCPICGEHPTIHELIDYEEFCGLKPSDQETPIESVTALELKSWIEAGKPLQLIDIREQHERSIVKFPAAKVIPLGQIVRRIDEFDPSIDAVFLCKIGQRSIFAIRALQRAGYQGRLLNLKDGINAWARDVDSHLPQY</sequence>
<keyword evidence="4" id="KW-0547">Nucleotide-binding</keyword>
<evidence type="ECO:0000256" key="5">
    <source>
        <dbReference type="ARBA" id="ARBA00022840"/>
    </source>
</evidence>
<feature type="domain" description="Rhodanese" evidence="14">
    <location>
        <begin position="300"/>
        <end position="389"/>
    </location>
</feature>
<evidence type="ECO:0000256" key="11">
    <source>
        <dbReference type="ARBA" id="ARBA00075110"/>
    </source>
</evidence>
<comment type="pathway">
    <text evidence="1">Cofactor biosynthesis; molybdopterin biosynthesis.</text>
</comment>
<evidence type="ECO:0000313" key="18">
    <source>
        <dbReference type="Proteomes" id="UP000195840"/>
    </source>
</evidence>
<reference evidence="16 18" key="2">
    <citation type="submission" date="2017-05" db="EMBL/GenBank/DDBJ databases">
        <title>Whole genome sequencing of Yersinia kristensenii.</title>
        <authorList>
            <person name="Campioni F."/>
        </authorList>
    </citation>
    <scope>NUCLEOTIDE SEQUENCE [LARGE SCALE GENOMIC DNA]</scope>
    <source>
        <strain evidence="16 18">CFSAN060538</strain>
    </source>
</reference>
<proteinExistence type="inferred from homology"/>
<evidence type="ECO:0000256" key="7">
    <source>
        <dbReference type="ARBA" id="ARBA00055169"/>
    </source>
</evidence>
<dbReference type="Pfam" id="PF00899">
    <property type="entry name" value="ThiF"/>
    <property type="match status" value="1"/>
</dbReference>
<keyword evidence="3" id="KW-0808">Transferase</keyword>
<evidence type="ECO:0000256" key="3">
    <source>
        <dbReference type="ARBA" id="ARBA00022679"/>
    </source>
</evidence>
<dbReference type="GO" id="GO:0008641">
    <property type="term" value="F:ubiquitin-like modifier activating enzyme activity"/>
    <property type="evidence" value="ECO:0007669"/>
    <property type="project" value="InterPro"/>
</dbReference>
<dbReference type="GO" id="GO:0004792">
    <property type="term" value="F:thiosulfate-cyanide sulfurtransferase activity"/>
    <property type="evidence" value="ECO:0007669"/>
    <property type="project" value="TreeGrafter"/>
</dbReference>
<evidence type="ECO:0000313" key="17">
    <source>
        <dbReference type="Proteomes" id="UP000045824"/>
    </source>
</evidence>
<dbReference type="FunFam" id="3.40.50.720:FF:000033">
    <property type="entry name" value="Adenylyltransferase and sulfurtransferase MOCS3"/>
    <property type="match status" value="1"/>
</dbReference>
<name>A0A0T9KJ14_YERKR</name>
<dbReference type="CDD" id="cd00757">
    <property type="entry name" value="ThiF_MoeB_HesA_family"/>
    <property type="match status" value="1"/>
</dbReference>
<dbReference type="EC" id="2.7.7.80" evidence="9"/>
<comment type="catalytic activity">
    <reaction evidence="6">
        <text>[molybdopterin-synthase sulfur-carrier protein]-C-terminal Gly-Gly + ATP + H(+) = [molybdopterin-synthase sulfur-carrier protein]-C-terminal Gly-Gly-AMP + diphosphate</text>
        <dbReference type="Rhea" id="RHEA:43616"/>
        <dbReference type="Rhea" id="RHEA-COMP:12159"/>
        <dbReference type="Rhea" id="RHEA-COMP:12202"/>
        <dbReference type="ChEBI" id="CHEBI:15378"/>
        <dbReference type="ChEBI" id="CHEBI:30616"/>
        <dbReference type="ChEBI" id="CHEBI:33019"/>
        <dbReference type="ChEBI" id="CHEBI:90618"/>
        <dbReference type="ChEBI" id="CHEBI:90778"/>
        <dbReference type="EC" id="2.7.7.80"/>
    </reaction>
</comment>
<comment type="function">
    <text evidence="7">Catalyzes the adenylation by ATP of the carboxyl group of the C-terminal glycine of sulfur carrier protein MoaD.</text>
</comment>
<evidence type="ECO:0000256" key="10">
    <source>
        <dbReference type="ARBA" id="ARBA00073635"/>
    </source>
</evidence>
<dbReference type="SMART" id="SM00450">
    <property type="entry name" value="RHOD"/>
    <property type="match status" value="1"/>
</dbReference>
<dbReference type="Proteomes" id="UP000045824">
    <property type="component" value="Unassembled WGS sequence"/>
</dbReference>
<dbReference type="GO" id="GO:0005829">
    <property type="term" value="C:cytosol"/>
    <property type="evidence" value="ECO:0007669"/>
    <property type="project" value="TreeGrafter"/>
</dbReference>
<evidence type="ECO:0000256" key="13">
    <source>
        <dbReference type="ARBA" id="ARBA00078531"/>
    </source>
</evidence>
<dbReference type="RefSeq" id="WP_050094511.1">
    <property type="nucleotide sequence ID" value="NZ_CABHXV010000044.1"/>
</dbReference>
<evidence type="ECO:0000256" key="6">
    <source>
        <dbReference type="ARBA" id="ARBA00052218"/>
    </source>
</evidence>
<dbReference type="AlphaFoldDB" id="A0A0T9KJ14"/>
<dbReference type="PANTHER" id="PTHR10953">
    <property type="entry name" value="UBIQUITIN-ACTIVATING ENZYME E1"/>
    <property type="match status" value="1"/>
</dbReference>
<dbReference type="NCBIfam" id="NF004281">
    <property type="entry name" value="PRK05690.1"/>
    <property type="match status" value="1"/>
</dbReference>
<evidence type="ECO:0000256" key="1">
    <source>
        <dbReference type="ARBA" id="ARBA00005046"/>
    </source>
</evidence>
<dbReference type="GO" id="GO:0005524">
    <property type="term" value="F:ATP binding"/>
    <property type="evidence" value="ECO:0007669"/>
    <property type="project" value="UniProtKB-KW"/>
</dbReference>
<evidence type="ECO:0000256" key="4">
    <source>
        <dbReference type="ARBA" id="ARBA00022741"/>
    </source>
</evidence>
<keyword evidence="5" id="KW-0067">ATP-binding</keyword>
<dbReference type="Pfam" id="PF00581">
    <property type="entry name" value="Rhodanese"/>
    <property type="match status" value="1"/>
</dbReference>
<dbReference type="InterPro" id="IPR045886">
    <property type="entry name" value="ThiF/MoeB/HesA"/>
</dbReference>
<dbReference type="InterPro" id="IPR001763">
    <property type="entry name" value="Rhodanese-like_dom"/>
</dbReference>
<evidence type="ECO:0000313" key="15">
    <source>
        <dbReference type="EMBL" id="CNE05121.1"/>
    </source>
</evidence>
<gene>
    <name evidence="15" type="primary">moeZ</name>
    <name evidence="16" type="ORF">CBW52_00955</name>
    <name evidence="15" type="ORF">ERS008491_00290</name>
</gene>
<dbReference type="InterPro" id="IPR035985">
    <property type="entry name" value="Ubiquitin-activating_enz"/>
</dbReference>
<evidence type="ECO:0000259" key="14">
    <source>
        <dbReference type="PROSITE" id="PS50206"/>
    </source>
</evidence>
<evidence type="ECO:0000256" key="2">
    <source>
        <dbReference type="ARBA" id="ARBA00009919"/>
    </source>
</evidence>
<dbReference type="PROSITE" id="PS50206">
    <property type="entry name" value="RHODANESE_3"/>
    <property type="match status" value="1"/>
</dbReference>
<evidence type="ECO:0000256" key="12">
    <source>
        <dbReference type="ARBA" id="ARBA00075328"/>
    </source>
</evidence>
<evidence type="ECO:0000313" key="16">
    <source>
        <dbReference type="EMBL" id="OVZ83736.1"/>
    </source>
</evidence>
<dbReference type="InterPro" id="IPR000594">
    <property type="entry name" value="ThiF_NAD_FAD-bd"/>
</dbReference>
<evidence type="ECO:0000256" key="9">
    <source>
        <dbReference type="ARBA" id="ARBA00066884"/>
    </source>
</evidence>
<dbReference type="Proteomes" id="UP000195840">
    <property type="component" value="Unassembled WGS sequence"/>
</dbReference>
<evidence type="ECO:0000256" key="8">
    <source>
        <dbReference type="ARBA" id="ARBA00063809"/>
    </source>
</evidence>
<dbReference type="GO" id="GO:0061605">
    <property type="term" value="F:molybdopterin-synthase adenylyltransferase activity"/>
    <property type="evidence" value="ECO:0007669"/>
    <property type="project" value="UniProtKB-EC"/>
</dbReference>
<dbReference type="SUPFAM" id="SSF69572">
    <property type="entry name" value="Activating enzymes of the ubiquitin-like proteins"/>
    <property type="match status" value="1"/>
</dbReference>
<dbReference type="EMBL" id="NHOG01000001">
    <property type="protein sequence ID" value="OVZ83736.1"/>
    <property type="molecule type" value="Genomic_DNA"/>
</dbReference>
<keyword evidence="18" id="KW-1185">Reference proteome</keyword>
<dbReference type="Gene3D" id="3.40.250.10">
    <property type="entry name" value="Rhodanese-like domain"/>
    <property type="match status" value="1"/>
</dbReference>
<dbReference type="Gene3D" id="3.40.50.720">
    <property type="entry name" value="NAD(P)-binding Rossmann-like Domain"/>
    <property type="match status" value="1"/>
</dbReference>